<reference evidence="2 3" key="1">
    <citation type="submission" date="2019-06" db="EMBL/GenBank/DDBJ databases">
        <title>Sequencing the genomes of 1000 actinobacteria strains.</title>
        <authorList>
            <person name="Klenk H.-P."/>
        </authorList>
    </citation>
    <scope>NUCLEOTIDE SEQUENCE [LARGE SCALE GENOMIC DNA]</scope>
    <source>
        <strain evidence="2 3">DSM 18031</strain>
    </source>
</reference>
<keyword evidence="1" id="KW-0812">Transmembrane</keyword>
<name>A0A543I5U3_9MICO</name>
<evidence type="ECO:0000313" key="2">
    <source>
        <dbReference type="EMBL" id="TQM65820.1"/>
    </source>
</evidence>
<protein>
    <recommendedName>
        <fullName evidence="4">C2H2-type domain-containing protein</fullName>
    </recommendedName>
</protein>
<keyword evidence="1" id="KW-0472">Membrane</keyword>
<dbReference type="AlphaFoldDB" id="A0A543I5U3"/>
<dbReference type="RefSeq" id="WP_141915754.1">
    <property type="nucleotide sequence ID" value="NZ_BAAAYS010000001.1"/>
</dbReference>
<evidence type="ECO:0008006" key="4">
    <source>
        <dbReference type="Google" id="ProtNLM"/>
    </source>
</evidence>
<comment type="caution">
    <text evidence="2">The sequence shown here is derived from an EMBL/GenBank/DDBJ whole genome shotgun (WGS) entry which is preliminary data.</text>
</comment>
<proteinExistence type="predicted"/>
<evidence type="ECO:0000313" key="3">
    <source>
        <dbReference type="Proteomes" id="UP000318331"/>
    </source>
</evidence>
<keyword evidence="3" id="KW-1185">Reference proteome</keyword>
<dbReference type="EMBL" id="VFPN01000001">
    <property type="protein sequence ID" value="TQM65820.1"/>
    <property type="molecule type" value="Genomic_DNA"/>
</dbReference>
<evidence type="ECO:0000256" key="1">
    <source>
        <dbReference type="SAM" id="Phobius"/>
    </source>
</evidence>
<organism evidence="2 3">
    <name type="scientific">Klugiella xanthotipulae</name>
    <dbReference type="NCBI Taxonomy" id="244735"/>
    <lineage>
        <taxon>Bacteria</taxon>
        <taxon>Bacillati</taxon>
        <taxon>Actinomycetota</taxon>
        <taxon>Actinomycetes</taxon>
        <taxon>Micrococcales</taxon>
        <taxon>Microbacteriaceae</taxon>
        <taxon>Klugiella</taxon>
    </lineage>
</organism>
<feature type="transmembrane region" description="Helical" evidence="1">
    <location>
        <begin position="6"/>
        <end position="28"/>
    </location>
</feature>
<keyword evidence="1" id="KW-1133">Transmembrane helix</keyword>
<gene>
    <name evidence="2" type="ORF">FB466_0633</name>
</gene>
<sequence length="95" mass="10317">MTANDWGNMIATAAIPLIVGLALVLMFLGRSKPRPPRLPASENAYTYPSPADGTHYRWSCPRCGATAYDQNIESLRTHAVTHAATHPPTNTPKDT</sequence>
<dbReference type="Proteomes" id="UP000318331">
    <property type="component" value="Unassembled WGS sequence"/>
</dbReference>
<accession>A0A543I5U3</accession>